<dbReference type="Proteomes" id="UP000464186">
    <property type="component" value="Chromosome"/>
</dbReference>
<accession>A0A6P1NW79</accession>
<dbReference type="EMBL" id="CP047898">
    <property type="protein sequence ID" value="QHK21151.1"/>
    <property type="molecule type" value="Genomic_DNA"/>
</dbReference>
<evidence type="ECO:0000313" key="2">
    <source>
        <dbReference type="Proteomes" id="UP000464186"/>
    </source>
</evidence>
<dbReference type="KEGG" id="psey:GU243_17140"/>
<sequence length="72" mass="7884">MDHFPGIPSHCFSEKQCSRDVLGCSESHDELVHVRVLASNVTRVDADAAFRQNTPSSYEEVAAVAARIPRTA</sequence>
<proteinExistence type="predicted"/>
<gene>
    <name evidence="1" type="ORF">GU243_17140</name>
</gene>
<dbReference type="AlphaFoldDB" id="A0A6P1NW79"/>
<reference evidence="1 2" key="1">
    <citation type="submission" date="2020-01" db="EMBL/GenBank/DDBJ databases">
        <title>Pseudarthrobacter psychrotolerans sp. nov., isolated from antarctic soil.</title>
        <authorList>
            <person name="Shin Y."/>
            <person name="Park W."/>
        </authorList>
    </citation>
    <scope>NUCLEOTIDE SEQUENCE [LARGE SCALE GENOMIC DNA]</scope>
    <source>
        <strain evidence="1 2">YJ56</strain>
    </source>
</reference>
<keyword evidence="2" id="KW-1185">Reference proteome</keyword>
<protein>
    <submittedName>
        <fullName evidence="1">Uncharacterized protein</fullName>
    </submittedName>
</protein>
<evidence type="ECO:0000313" key="1">
    <source>
        <dbReference type="EMBL" id="QHK21151.1"/>
    </source>
</evidence>
<name>A0A6P1NW79_9MICC</name>
<organism evidence="1 2">
    <name type="scientific">Pseudarthrobacter psychrotolerans</name>
    <dbReference type="NCBI Taxonomy" id="2697569"/>
    <lineage>
        <taxon>Bacteria</taxon>
        <taxon>Bacillati</taxon>
        <taxon>Actinomycetota</taxon>
        <taxon>Actinomycetes</taxon>
        <taxon>Micrococcales</taxon>
        <taxon>Micrococcaceae</taxon>
        <taxon>Pseudarthrobacter</taxon>
    </lineage>
</organism>